<accession>A0A8S5U4C6</accession>
<dbReference type="InterPro" id="IPR006172">
    <property type="entry name" value="DNA-dir_DNA_pol_B"/>
</dbReference>
<keyword evidence="7" id="KW-0378">Hydrolase</keyword>
<dbReference type="GO" id="GO:0006260">
    <property type="term" value="P:DNA replication"/>
    <property type="evidence" value="ECO:0007669"/>
    <property type="project" value="UniProtKB-KW"/>
</dbReference>
<evidence type="ECO:0000256" key="2">
    <source>
        <dbReference type="ARBA" id="ARBA00012417"/>
    </source>
</evidence>
<dbReference type="SUPFAM" id="SSF56672">
    <property type="entry name" value="DNA/RNA polymerases"/>
    <property type="match status" value="1"/>
</dbReference>
<evidence type="ECO:0000256" key="11">
    <source>
        <dbReference type="ARBA" id="ARBA00049244"/>
    </source>
</evidence>
<feature type="domain" description="DNA-directed DNA polymerase family B mitochondria/virus" evidence="12">
    <location>
        <begin position="164"/>
        <end position="510"/>
    </location>
</feature>
<keyword evidence="3" id="KW-0808">Transferase</keyword>
<dbReference type="PRINTS" id="PR00106">
    <property type="entry name" value="DNAPOLB"/>
</dbReference>
<evidence type="ECO:0000256" key="5">
    <source>
        <dbReference type="ARBA" id="ARBA00022705"/>
    </source>
</evidence>
<dbReference type="GO" id="GO:0039693">
    <property type="term" value="P:viral DNA genome replication"/>
    <property type="evidence" value="ECO:0007669"/>
    <property type="project" value="UniProtKB-KW"/>
</dbReference>
<evidence type="ECO:0000256" key="6">
    <source>
        <dbReference type="ARBA" id="ARBA00022722"/>
    </source>
</evidence>
<evidence type="ECO:0000259" key="12">
    <source>
        <dbReference type="Pfam" id="PF03175"/>
    </source>
</evidence>
<dbReference type="InterPro" id="IPR043502">
    <property type="entry name" value="DNA/RNA_pol_sf"/>
</dbReference>
<evidence type="ECO:0000313" key="13">
    <source>
        <dbReference type="EMBL" id="DAF89320.1"/>
    </source>
</evidence>
<evidence type="ECO:0000256" key="4">
    <source>
        <dbReference type="ARBA" id="ARBA00022695"/>
    </source>
</evidence>
<dbReference type="Gene3D" id="3.30.420.10">
    <property type="entry name" value="Ribonuclease H-like superfamily/Ribonuclease H"/>
    <property type="match status" value="1"/>
</dbReference>
<name>A0A8S5U4C6_9CAUD</name>
<dbReference type="Gene3D" id="3.30.1770.10">
    <property type="entry name" value="TPR 1 domain of DNA polymerase"/>
    <property type="match status" value="1"/>
</dbReference>
<feature type="domain" description="DNA-directed DNA polymerase family B mitochondria/virus" evidence="12">
    <location>
        <begin position="55"/>
        <end position="154"/>
    </location>
</feature>
<keyword evidence="5" id="KW-0235">DNA replication</keyword>
<dbReference type="GO" id="GO:0016787">
    <property type="term" value="F:hydrolase activity"/>
    <property type="evidence" value="ECO:0007669"/>
    <property type="project" value="UniProtKB-KW"/>
</dbReference>
<proteinExistence type="inferred from homology"/>
<dbReference type="EMBL" id="BK016007">
    <property type="protein sequence ID" value="DAF89320.1"/>
    <property type="molecule type" value="Genomic_DNA"/>
</dbReference>
<keyword evidence="9" id="KW-1194">Viral DNA replication</keyword>
<dbReference type="Gene3D" id="1.10.287.690">
    <property type="entry name" value="Helix hairpin bin"/>
    <property type="match status" value="1"/>
</dbReference>
<keyword evidence="4" id="KW-0548">Nucleotidyltransferase</keyword>
<dbReference type="InterPro" id="IPR004868">
    <property type="entry name" value="DNA-dir_DNA_pol_B_mt/vir"/>
</dbReference>
<dbReference type="SUPFAM" id="SSF53098">
    <property type="entry name" value="Ribonuclease H-like"/>
    <property type="match status" value="1"/>
</dbReference>
<sequence length="659" mass="76872">MSSKVYACDFETTVYDGQTRTDVWSSARVELNTEEVIIDGCIEDTFNWVMKSRYNSLLYYHNLKFDGSFWLDFLCRSGLPQAYSDAGFVANEDMPEYSYKYSISEKGQWYTITIRHGNHYTEIRDSLKLMPMSLEAIGKSFQTKHRKISMEYKGERYPNCPRTEEENQYIANDVLVLKEALEYCFAEGHTKLTIGACCLEEFKKLLSEKYDDQPEWLLKKLGKPAAYRRLFPDLSEKQIDFEKYGAATEDLFVRKAYHGGWCYKTPEASVCYGGTTLDVNSLYPSMMHSDSGNRYPTGRGRFWEGPNMPKWAKDKNHVYFIKFRCRFEIKDGKLPFVQIKGNWCYKQNESLTTSRIYNPNDGKYYDKFTNKKGDSATSVVTLTMFYCDYELFLEHYDVYDFEILGGVYYWAETGIFDTYINKYREIKMNSKGARRTIAKLYLNNLYGKLAASKESNYKTAYIDRHNKLNFDNHTAEEKESGYIPAGAAITAYARCFTVRAAQANYYGKGQRGFRYADTDSIHCDLPVEQIKGVFLDPVRFCCWKAESYWDTAIFTRQKTYIEHITHEDGEPIEAPYYNIKCAGMPDQCKRIFDLSLRDNWSEEEKKEVSEYPQEIRGYLKKKNKLTDFRIGLRVPGDLKTVRMPGGIVLMDGYYTMRPN</sequence>
<dbReference type="InterPro" id="IPR036397">
    <property type="entry name" value="RNaseH_sf"/>
</dbReference>
<keyword evidence="10" id="KW-0238">DNA-binding</keyword>
<evidence type="ECO:0000256" key="3">
    <source>
        <dbReference type="ARBA" id="ARBA00022679"/>
    </source>
</evidence>
<evidence type="ECO:0000256" key="9">
    <source>
        <dbReference type="ARBA" id="ARBA00023109"/>
    </source>
</evidence>
<comment type="similarity">
    <text evidence="1">Belongs to the DNA polymerase type-B family.</text>
</comment>
<evidence type="ECO:0000256" key="7">
    <source>
        <dbReference type="ARBA" id="ARBA00022801"/>
    </source>
</evidence>
<evidence type="ECO:0000256" key="10">
    <source>
        <dbReference type="ARBA" id="ARBA00023125"/>
    </source>
</evidence>
<dbReference type="GO" id="GO:0003887">
    <property type="term" value="F:DNA-directed DNA polymerase activity"/>
    <property type="evidence" value="ECO:0007669"/>
    <property type="project" value="UniProtKB-KW"/>
</dbReference>
<dbReference type="Gene3D" id="3.90.1600.10">
    <property type="entry name" value="Palm domain of DNA polymerase"/>
    <property type="match status" value="1"/>
</dbReference>
<dbReference type="EC" id="2.7.7.7" evidence="2"/>
<dbReference type="GO" id="GO:0004518">
    <property type="term" value="F:nuclease activity"/>
    <property type="evidence" value="ECO:0007669"/>
    <property type="project" value="UniProtKB-KW"/>
</dbReference>
<comment type="catalytic activity">
    <reaction evidence="11">
        <text>DNA(n) + a 2'-deoxyribonucleoside 5'-triphosphate = DNA(n+1) + diphosphate</text>
        <dbReference type="Rhea" id="RHEA:22508"/>
        <dbReference type="Rhea" id="RHEA-COMP:17339"/>
        <dbReference type="Rhea" id="RHEA-COMP:17340"/>
        <dbReference type="ChEBI" id="CHEBI:33019"/>
        <dbReference type="ChEBI" id="CHEBI:61560"/>
        <dbReference type="ChEBI" id="CHEBI:173112"/>
        <dbReference type="EC" id="2.7.7.7"/>
    </reaction>
</comment>
<dbReference type="GO" id="GO:0000166">
    <property type="term" value="F:nucleotide binding"/>
    <property type="evidence" value="ECO:0007669"/>
    <property type="project" value="InterPro"/>
</dbReference>
<reference evidence="13" key="1">
    <citation type="journal article" date="2021" name="Proc. Natl. Acad. Sci. U.S.A.">
        <title>A Catalog of Tens of Thousands of Viruses from Human Metagenomes Reveals Hidden Associations with Chronic Diseases.</title>
        <authorList>
            <person name="Tisza M.J."/>
            <person name="Buck C.B."/>
        </authorList>
    </citation>
    <scope>NUCLEOTIDE SEQUENCE</scope>
    <source>
        <strain evidence="13">CtIyI17</strain>
    </source>
</reference>
<evidence type="ECO:0000256" key="1">
    <source>
        <dbReference type="ARBA" id="ARBA00005755"/>
    </source>
</evidence>
<organism evidence="13">
    <name type="scientific">Podoviridae sp. ctIyI17</name>
    <dbReference type="NCBI Taxonomy" id="2825241"/>
    <lineage>
        <taxon>Viruses</taxon>
        <taxon>Duplodnaviria</taxon>
        <taxon>Heunggongvirae</taxon>
        <taxon>Uroviricota</taxon>
        <taxon>Caudoviricetes</taxon>
    </lineage>
</organism>
<dbReference type="InterPro" id="IPR023211">
    <property type="entry name" value="DNA_pol_palm_dom_sf"/>
</dbReference>
<dbReference type="Gene3D" id="4.10.80.30">
    <property type="entry name" value="DNA polymerase, domain 6"/>
    <property type="match status" value="1"/>
</dbReference>
<keyword evidence="6" id="KW-0540">Nuclease</keyword>
<evidence type="ECO:0000256" key="8">
    <source>
        <dbReference type="ARBA" id="ARBA00022932"/>
    </source>
</evidence>
<dbReference type="Pfam" id="PF03175">
    <property type="entry name" value="DNA_pol_B_2"/>
    <property type="match status" value="2"/>
</dbReference>
<dbReference type="InterPro" id="IPR012337">
    <property type="entry name" value="RNaseH-like_sf"/>
</dbReference>
<protein>
    <recommendedName>
        <fullName evidence="2">DNA-directed DNA polymerase</fullName>
        <ecNumber evidence="2">2.7.7.7</ecNumber>
    </recommendedName>
</protein>
<keyword evidence="8" id="KW-0239">DNA-directed DNA polymerase</keyword>
<dbReference type="Gene3D" id="4.10.80.20">
    <property type="entry name" value="DNA polymerase, domain 5"/>
    <property type="match status" value="1"/>
</dbReference>
<dbReference type="GO" id="GO:0003677">
    <property type="term" value="F:DNA binding"/>
    <property type="evidence" value="ECO:0007669"/>
    <property type="project" value="UniProtKB-KW"/>
</dbReference>